<dbReference type="PANTHER" id="PTHR43047:SF72">
    <property type="entry name" value="OSMOSENSING HISTIDINE PROTEIN KINASE SLN1"/>
    <property type="match status" value="1"/>
</dbReference>
<dbReference type="SUPFAM" id="SSF55874">
    <property type="entry name" value="ATPase domain of HSP90 chaperone/DNA topoisomerase II/histidine kinase"/>
    <property type="match status" value="1"/>
</dbReference>
<feature type="transmembrane region" description="Helical" evidence="17">
    <location>
        <begin position="92"/>
        <end position="110"/>
    </location>
</feature>
<keyword evidence="14 17" id="KW-0472">Membrane</keyword>
<evidence type="ECO:0000256" key="10">
    <source>
        <dbReference type="ARBA" id="ARBA00022777"/>
    </source>
</evidence>
<dbReference type="InterPro" id="IPR036641">
    <property type="entry name" value="HPT_dom_sf"/>
</dbReference>
<dbReference type="PROSITE" id="PS50110">
    <property type="entry name" value="RESPONSE_REGULATORY"/>
    <property type="match status" value="1"/>
</dbReference>
<dbReference type="InterPro" id="IPR036890">
    <property type="entry name" value="HATPase_C_sf"/>
</dbReference>
<dbReference type="InterPro" id="IPR003594">
    <property type="entry name" value="HATPase_dom"/>
</dbReference>
<dbReference type="AlphaFoldDB" id="A0AAW7YY77"/>
<dbReference type="PROSITE" id="PS50113">
    <property type="entry name" value="PAC"/>
    <property type="match status" value="1"/>
</dbReference>
<dbReference type="GO" id="GO:0005524">
    <property type="term" value="F:ATP binding"/>
    <property type="evidence" value="ECO:0007669"/>
    <property type="project" value="UniProtKB-KW"/>
</dbReference>
<evidence type="ECO:0000256" key="2">
    <source>
        <dbReference type="ARBA" id="ARBA00004429"/>
    </source>
</evidence>
<dbReference type="Pfam" id="PF01627">
    <property type="entry name" value="Hpt"/>
    <property type="match status" value="1"/>
</dbReference>
<name>A0AAW7YY77_9ALTE</name>
<dbReference type="PROSITE" id="PS50924">
    <property type="entry name" value="MHYT"/>
    <property type="match status" value="1"/>
</dbReference>
<evidence type="ECO:0000256" key="3">
    <source>
        <dbReference type="ARBA" id="ARBA00012438"/>
    </source>
</evidence>
<feature type="domain" description="Histidine kinase" evidence="18">
    <location>
        <begin position="541"/>
        <end position="757"/>
    </location>
</feature>
<dbReference type="Pfam" id="PF02518">
    <property type="entry name" value="HATPase_c"/>
    <property type="match status" value="1"/>
</dbReference>
<evidence type="ECO:0000256" key="14">
    <source>
        <dbReference type="ARBA" id="ARBA00023136"/>
    </source>
</evidence>
<dbReference type="PRINTS" id="PR00344">
    <property type="entry name" value="BCTRLSENSOR"/>
</dbReference>
<evidence type="ECO:0000256" key="8">
    <source>
        <dbReference type="ARBA" id="ARBA00022692"/>
    </source>
</evidence>
<evidence type="ECO:0000256" key="4">
    <source>
        <dbReference type="ARBA" id="ARBA00022475"/>
    </source>
</evidence>
<keyword evidence="12 17" id="KW-1133">Transmembrane helix</keyword>
<dbReference type="FunFam" id="3.30.565.10:FF:000010">
    <property type="entry name" value="Sensor histidine kinase RcsC"/>
    <property type="match status" value="1"/>
</dbReference>
<dbReference type="EC" id="2.7.13.3" evidence="3"/>
<feature type="transmembrane region" description="Helical" evidence="17">
    <location>
        <begin position="55"/>
        <end position="80"/>
    </location>
</feature>
<evidence type="ECO:0000313" key="25">
    <source>
        <dbReference type="Proteomes" id="UP001170717"/>
    </source>
</evidence>
<dbReference type="Gene3D" id="3.30.565.10">
    <property type="entry name" value="Histidine kinase-like ATPase, C-terminal domain"/>
    <property type="match status" value="1"/>
</dbReference>
<feature type="modified residue" description="Phosphohistidine" evidence="15">
    <location>
        <position position="971"/>
    </location>
</feature>
<dbReference type="InterPro" id="IPR005467">
    <property type="entry name" value="His_kinase_dom"/>
</dbReference>
<dbReference type="PROSITE" id="PS50109">
    <property type="entry name" value="HIS_KIN"/>
    <property type="match status" value="1"/>
</dbReference>
<dbReference type="Pfam" id="PF13426">
    <property type="entry name" value="PAS_9"/>
    <property type="match status" value="1"/>
</dbReference>
<dbReference type="PANTHER" id="PTHR43047">
    <property type="entry name" value="TWO-COMPONENT HISTIDINE PROTEIN KINASE"/>
    <property type="match status" value="1"/>
</dbReference>
<dbReference type="InterPro" id="IPR011006">
    <property type="entry name" value="CheY-like_superfamily"/>
</dbReference>
<keyword evidence="9" id="KW-0547">Nucleotide-binding</keyword>
<evidence type="ECO:0000256" key="12">
    <source>
        <dbReference type="ARBA" id="ARBA00022989"/>
    </source>
</evidence>
<organism evidence="24 25">
    <name type="scientific">Alteromonas stellipolaris</name>
    <dbReference type="NCBI Taxonomy" id="233316"/>
    <lineage>
        <taxon>Bacteria</taxon>
        <taxon>Pseudomonadati</taxon>
        <taxon>Pseudomonadota</taxon>
        <taxon>Gammaproteobacteria</taxon>
        <taxon>Alteromonadales</taxon>
        <taxon>Alteromonadaceae</taxon>
        <taxon>Alteromonas/Salinimonas group</taxon>
        <taxon>Alteromonas</taxon>
    </lineage>
</organism>
<evidence type="ECO:0000256" key="6">
    <source>
        <dbReference type="ARBA" id="ARBA00022553"/>
    </source>
</evidence>
<feature type="domain" description="Response regulatory" evidence="19">
    <location>
        <begin position="776"/>
        <end position="895"/>
    </location>
</feature>
<dbReference type="CDD" id="cd00082">
    <property type="entry name" value="HisKA"/>
    <property type="match status" value="1"/>
</dbReference>
<accession>A0AAW7YY77</accession>
<feature type="domain" description="PAS" evidence="20">
    <location>
        <begin position="268"/>
        <end position="340"/>
    </location>
</feature>
<dbReference type="Proteomes" id="UP001170717">
    <property type="component" value="Unassembled WGS sequence"/>
</dbReference>
<dbReference type="InterPro" id="IPR000014">
    <property type="entry name" value="PAS"/>
</dbReference>
<dbReference type="NCBIfam" id="TIGR00229">
    <property type="entry name" value="sensory_box"/>
    <property type="match status" value="2"/>
</dbReference>
<keyword evidence="7" id="KW-0808">Transferase</keyword>
<keyword evidence="8 17" id="KW-0812">Transmembrane</keyword>
<dbReference type="Gene3D" id="1.10.287.130">
    <property type="match status" value="1"/>
</dbReference>
<dbReference type="InterPro" id="IPR001789">
    <property type="entry name" value="Sig_transdc_resp-reg_receiver"/>
</dbReference>
<dbReference type="InterPro" id="IPR036097">
    <property type="entry name" value="HisK_dim/P_sf"/>
</dbReference>
<dbReference type="PROSITE" id="PS50894">
    <property type="entry name" value="HPT"/>
    <property type="match status" value="1"/>
</dbReference>
<evidence type="ECO:0000256" key="17">
    <source>
        <dbReference type="PROSITE-ProRule" id="PRU00244"/>
    </source>
</evidence>
<evidence type="ECO:0000256" key="5">
    <source>
        <dbReference type="ARBA" id="ARBA00022519"/>
    </source>
</evidence>
<keyword evidence="6 16" id="KW-0597">Phosphoprotein</keyword>
<dbReference type="Pfam" id="PF03707">
    <property type="entry name" value="MHYT"/>
    <property type="match status" value="3"/>
</dbReference>
<dbReference type="Gene3D" id="3.30.450.20">
    <property type="entry name" value="PAS domain"/>
    <property type="match status" value="2"/>
</dbReference>
<dbReference type="Gene3D" id="3.40.50.2300">
    <property type="match status" value="1"/>
</dbReference>
<dbReference type="InterPro" id="IPR004358">
    <property type="entry name" value="Sig_transdc_His_kin-like_C"/>
</dbReference>
<dbReference type="RefSeq" id="WP_061997667.1">
    <property type="nucleotide sequence ID" value="NZ_JAUOQI010000001.1"/>
</dbReference>
<dbReference type="CDD" id="cd00130">
    <property type="entry name" value="PAS"/>
    <property type="match status" value="2"/>
</dbReference>
<dbReference type="FunFam" id="1.10.287.130:FF:000004">
    <property type="entry name" value="Ethylene receptor 1"/>
    <property type="match status" value="1"/>
</dbReference>
<evidence type="ECO:0000259" key="19">
    <source>
        <dbReference type="PROSITE" id="PS50110"/>
    </source>
</evidence>
<sequence length="1109" mass="121351">MIQEYFTIGQEVTLLDGSYDFGLVALSLMIAIFASFMAFNVATQAAVSTNKFRKYTLLSAGSIAMGGGIWAMHFLGMLAFELCTAVSYDVGITLASALPGIAAAWVALYLMTKPTISFTEILTGGVLVGSGIGTMHYSGMAAMEMSPLLRYSPSLFILSIVVAVCLAMLALWIKFGLSAVGIKKSSLGRDALIASIVMGLAIGGMHYTGMLAARFVMPPGMEFTSQPSEISIYLALSIAMVTVTLIALVLGITLLFKYKDVSSRAIESERIQRAITDIAVDAIITVDSTGIIKTANPAVTAVTGYSPEELIGQQGKILAPDDKKSIYSSDFFEQKSVPTEQIIGTSREVVIVGKGGEYIPVRVGIGYTKVDGKALFVGFFSDLRKRKAMEDALRESEAKFRSFISNIPGMAYRCLNEPNWPMEFISQAVSEITGYAADDFILPHPKITFGSLCHPDDVARVEAEVAAHKAFSIEYRIINKAGDIRWVTEHGVHVLDEQGNTIYLDGFISDITARREMEEELKAAKERAEQAAAARTNFLANMSHEIRTPMNAIIGFSDLMLAEKMPPEQHGHLTTVNRSARSLLHLLNDILDSAKLDKGKLDLDYRDFIIREEVDTVISTFWLEAKRKRISLEVQVGSEVREAYNGVPERIRQVLNNLIGNAVKFTGDGSVVLEVSSDSSFVYFKVKDSGIGMNSEQVNRVFDAFAQADASMSRKYGGTGLGTTISKQLVELMGGNICAQSELGVGSTFTFRLPLVPAKAPMAMEEGKPVQLPPMHILIVDDIAQNIDLLSLLLSRSGHTVEVARDGQEALEKMNIPGIELVLMDLQMPVLDGLEASILRRKYEVEHGLPPMPIIALTASVLVQDRHAATDAGMDGFANKPIDYPVLTREMARVLGKEIDESATLVVNNDKSEKPKLSKVVDVNRAIMLWGDAQTHRNEVERFTRENEAKIAQIRTAILDNDAAKTASLAHGIKGVAGNLCLNPLMSVCRDIEKNAHAGELDISTVQILKKSFNEVITWLQGTHESKTVHVKQDVNYTVLLEHLTKLKQSVEQNMLDEDELQEVKALAGGEYKDTIASIIMDIDDFEFERAEAQLVELIDTLATETETQ</sequence>
<gene>
    <name evidence="24" type="ORF">Q4527_02595</name>
</gene>
<dbReference type="GO" id="GO:0000155">
    <property type="term" value="F:phosphorelay sensor kinase activity"/>
    <property type="evidence" value="ECO:0007669"/>
    <property type="project" value="InterPro"/>
</dbReference>
<dbReference type="Pfam" id="PF08447">
    <property type="entry name" value="PAS_3"/>
    <property type="match status" value="1"/>
</dbReference>
<dbReference type="SMART" id="SM00091">
    <property type="entry name" value="PAS"/>
    <property type="match status" value="2"/>
</dbReference>
<evidence type="ECO:0000259" key="23">
    <source>
        <dbReference type="PROSITE" id="PS50924"/>
    </source>
</evidence>
<feature type="domain" description="PAC" evidence="21">
    <location>
        <begin position="471"/>
        <end position="523"/>
    </location>
</feature>
<dbReference type="CDD" id="cd16922">
    <property type="entry name" value="HATPase_EvgS-ArcB-TorS-like"/>
    <property type="match status" value="1"/>
</dbReference>
<dbReference type="SUPFAM" id="SSF52172">
    <property type="entry name" value="CheY-like"/>
    <property type="match status" value="1"/>
</dbReference>
<evidence type="ECO:0000256" key="16">
    <source>
        <dbReference type="PROSITE-ProRule" id="PRU00169"/>
    </source>
</evidence>
<dbReference type="SMART" id="SM00387">
    <property type="entry name" value="HATPase_c"/>
    <property type="match status" value="1"/>
</dbReference>
<comment type="subcellular location">
    <subcellularLocation>
        <location evidence="2">Cell inner membrane</location>
        <topology evidence="2">Multi-pass membrane protein</topology>
    </subcellularLocation>
</comment>
<dbReference type="Pfam" id="PF00072">
    <property type="entry name" value="Response_reg"/>
    <property type="match status" value="1"/>
</dbReference>
<dbReference type="InterPro" id="IPR000700">
    <property type="entry name" value="PAS-assoc_C"/>
</dbReference>
<dbReference type="CDD" id="cd17546">
    <property type="entry name" value="REC_hyHK_CKI1_RcsC-like"/>
    <property type="match status" value="1"/>
</dbReference>
<keyword evidence="13" id="KW-0902">Two-component regulatory system</keyword>
<dbReference type="SMART" id="SM00086">
    <property type="entry name" value="PAC"/>
    <property type="match status" value="2"/>
</dbReference>
<feature type="transmembrane region" description="Helical" evidence="17">
    <location>
        <begin position="192"/>
        <end position="212"/>
    </location>
</feature>
<evidence type="ECO:0000256" key="7">
    <source>
        <dbReference type="ARBA" id="ARBA00022679"/>
    </source>
</evidence>
<evidence type="ECO:0000256" key="9">
    <source>
        <dbReference type="ARBA" id="ARBA00022741"/>
    </source>
</evidence>
<reference evidence="24" key="1">
    <citation type="submission" date="2023-07" db="EMBL/GenBank/DDBJ databases">
        <title>Genome content predicts the carbon catabolic preferences of heterotrophic bacteria.</title>
        <authorList>
            <person name="Gralka M."/>
        </authorList>
    </citation>
    <scope>NUCLEOTIDE SEQUENCE</scope>
    <source>
        <strain evidence="24">F2M12</strain>
    </source>
</reference>
<evidence type="ECO:0000259" key="20">
    <source>
        <dbReference type="PROSITE" id="PS50112"/>
    </source>
</evidence>
<proteinExistence type="predicted"/>
<dbReference type="InterPro" id="IPR003661">
    <property type="entry name" value="HisK_dim/P_dom"/>
</dbReference>
<dbReference type="InterPro" id="IPR001610">
    <property type="entry name" value="PAC"/>
</dbReference>
<dbReference type="Gene3D" id="1.20.120.160">
    <property type="entry name" value="HPT domain"/>
    <property type="match status" value="1"/>
</dbReference>
<evidence type="ECO:0000256" key="15">
    <source>
        <dbReference type="PROSITE-ProRule" id="PRU00110"/>
    </source>
</evidence>
<dbReference type="GO" id="GO:0009927">
    <property type="term" value="F:histidine phosphotransfer kinase activity"/>
    <property type="evidence" value="ECO:0007669"/>
    <property type="project" value="TreeGrafter"/>
</dbReference>
<dbReference type="PROSITE" id="PS50112">
    <property type="entry name" value="PAS"/>
    <property type="match status" value="1"/>
</dbReference>
<feature type="transmembrane region" description="Helical" evidence="17">
    <location>
        <begin position="155"/>
        <end position="180"/>
    </location>
</feature>
<evidence type="ECO:0000313" key="24">
    <source>
        <dbReference type="EMBL" id="MDO6576258.1"/>
    </source>
</evidence>
<keyword evidence="5" id="KW-0997">Cell inner membrane</keyword>
<feature type="domain" description="MHYT" evidence="23">
    <location>
        <begin position="19"/>
        <end position="216"/>
    </location>
</feature>
<dbReference type="InterPro" id="IPR008207">
    <property type="entry name" value="Sig_transdc_His_kin_Hpt_dom"/>
</dbReference>
<feature type="transmembrane region" description="Helical" evidence="17">
    <location>
        <begin position="232"/>
        <end position="256"/>
    </location>
</feature>
<keyword evidence="4" id="KW-1003">Cell membrane</keyword>
<feature type="transmembrane region" description="Helical" evidence="17">
    <location>
        <begin position="21"/>
        <end position="43"/>
    </location>
</feature>
<comment type="caution">
    <text evidence="24">The sequence shown here is derived from an EMBL/GenBank/DDBJ whole genome shotgun (WGS) entry which is preliminary data.</text>
</comment>
<evidence type="ECO:0000259" key="18">
    <source>
        <dbReference type="PROSITE" id="PS50109"/>
    </source>
</evidence>
<keyword evidence="10" id="KW-0418">Kinase</keyword>
<evidence type="ECO:0000256" key="13">
    <source>
        <dbReference type="ARBA" id="ARBA00023012"/>
    </source>
</evidence>
<comment type="catalytic activity">
    <reaction evidence="1">
        <text>ATP + protein L-histidine = ADP + protein N-phospho-L-histidine.</text>
        <dbReference type="EC" id="2.7.13.3"/>
    </reaction>
</comment>
<feature type="domain" description="HPt" evidence="22">
    <location>
        <begin position="932"/>
        <end position="1023"/>
    </location>
</feature>
<dbReference type="Pfam" id="PF00512">
    <property type="entry name" value="HisKA"/>
    <property type="match status" value="1"/>
</dbReference>
<protein>
    <recommendedName>
        <fullName evidence="3">histidine kinase</fullName>
        <ecNumber evidence="3">2.7.13.3</ecNumber>
    </recommendedName>
</protein>
<dbReference type="SUPFAM" id="SSF47384">
    <property type="entry name" value="Homodimeric domain of signal transducing histidine kinase"/>
    <property type="match status" value="1"/>
</dbReference>
<dbReference type="InterPro" id="IPR035965">
    <property type="entry name" value="PAS-like_dom_sf"/>
</dbReference>
<dbReference type="SMART" id="SM00448">
    <property type="entry name" value="REC"/>
    <property type="match status" value="1"/>
</dbReference>
<dbReference type="SUPFAM" id="SSF47226">
    <property type="entry name" value="Histidine-containing phosphotransfer domain, HPT domain"/>
    <property type="match status" value="1"/>
</dbReference>
<feature type="modified residue" description="4-aspartylphosphate" evidence="16">
    <location>
        <position position="825"/>
    </location>
</feature>
<dbReference type="SUPFAM" id="SSF55785">
    <property type="entry name" value="PYP-like sensor domain (PAS domain)"/>
    <property type="match status" value="2"/>
</dbReference>
<dbReference type="GO" id="GO:0005886">
    <property type="term" value="C:plasma membrane"/>
    <property type="evidence" value="ECO:0007669"/>
    <property type="project" value="UniProtKB-SubCell"/>
</dbReference>
<dbReference type="SMART" id="SM00388">
    <property type="entry name" value="HisKA"/>
    <property type="match status" value="1"/>
</dbReference>
<dbReference type="InterPro" id="IPR013655">
    <property type="entry name" value="PAS_fold_3"/>
</dbReference>
<feature type="transmembrane region" description="Helical" evidence="17">
    <location>
        <begin position="122"/>
        <end position="143"/>
    </location>
</feature>
<evidence type="ECO:0000256" key="11">
    <source>
        <dbReference type="ARBA" id="ARBA00022840"/>
    </source>
</evidence>
<evidence type="ECO:0000259" key="21">
    <source>
        <dbReference type="PROSITE" id="PS50113"/>
    </source>
</evidence>
<dbReference type="EMBL" id="JAUOQI010000001">
    <property type="protein sequence ID" value="MDO6576258.1"/>
    <property type="molecule type" value="Genomic_DNA"/>
</dbReference>
<evidence type="ECO:0000256" key="1">
    <source>
        <dbReference type="ARBA" id="ARBA00000085"/>
    </source>
</evidence>
<evidence type="ECO:0000259" key="22">
    <source>
        <dbReference type="PROSITE" id="PS50894"/>
    </source>
</evidence>
<keyword evidence="11" id="KW-0067">ATP-binding</keyword>
<dbReference type="InterPro" id="IPR005330">
    <property type="entry name" value="MHYT_dom"/>
</dbReference>